<dbReference type="SMART" id="SM00906">
    <property type="entry name" value="Fungal_trans"/>
    <property type="match status" value="1"/>
</dbReference>
<protein>
    <recommendedName>
        <fullName evidence="8">Xylanolytic transcriptional activator regulatory domain-containing protein</fullName>
    </recommendedName>
</protein>
<dbReference type="GO" id="GO:0008270">
    <property type="term" value="F:zinc ion binding"/>
    <property type="evidence" value="ECO:0007669"/>
    <property type="project" value="InterPro"/>
</dbReference>
<evidence type="ECO:0000256" key="4">
    <source>
        <dbReference type="ARBA" id="ARBA00023015"/>
    </source>
</evidence>
<dbReference type="GO" id="GO:0045944">
    <property type="term" value="P:positive regulation of transcription by RNA polymerase II"/>
    <property type="evidence" value="ECO:0007669"/>
    <property type="project" value="TreeGrafter"/>
</dbReference>
<evidence type="ECO:0000256" key="3">
    <source>
        <dbReference type="ARBA" id="ARBA00022833"/>
    </source>
</evidence>
<organism evidence="9 10">
    <name type="scientific">Clonostachys chloroleuca</name>
    <dbReference type="NCBI Taxonomy" id="1926264"/>
    <lineage>
        <taxon>Eukaryota</taxon>
        <taxon>Fungi</taxon>
        <taxon>Dikarya</taxon>
        <taxon>Ascomycota</taxon>
        <taxon>Pezizomycotina</taxon>
        <taxon>Sordariomycetes</taxon>
        <taxon>Hypocreomycetidae</taxon>
        <taxon>Hypocreales</taxon>
        <taxon>Bionectriaceae</taxon>
        <taxon>Clonostachys</taxon>
    </lineage>
</organism>
<dbReference type="GO" id="GO:0000981">
    <property type="term" value="F:DNA-binding transcription factor activity, RNA polymerase II-specific"/>
    <property type="evidence" value="ECO:0007669"/>
    <property type="project" value="TreeGrafter"/>
</dbReference>
<dbReference type="PANTHER" id="PTHR47782:SF1">
    <property type="entry name" value="PYRIMIDINE PATHWAY REGULATORY PROTEIN 1"/>
    <property type="match status" value="1"/>
</dbReference>
<evidence type="ECO:0000256" key="1">
    <source>
        <dbReference type="ARBA" id="ARBA00004123"/>
    </source>
</evidence>
<dbReference type="GO" id="GO:0006351">
    <property type="term" value="P:DNA-templated transcription"/>
    <property type="evidence" value="ECO:0007669"/>
    <property type="project" value="InterPro"/>
</dbReference>
<dbReference type="InterPro" id="IPR007219">
    <property type="entry name" value="XnlR_reg_dom"/>
</dbReference>
<dbReference type="AlphaFoldDB" id="A0AA35PYB8"/>
<comment type="caution">
    <text evidence="9">The sequence shown here is derived from an EMBL/GenBank/DDBJ whole genome shotgun (WGS) entry which is preliminary data.</text>
</comment>
<reference evidence="9" key="1">
    <citation type="submission" date="2023-01" db="EMBL/GenBank/DDBJ databases">
        <authorList>
            <person name="Piombo E."/>
        </authorList>
    </citation>
    <scope>NUCLEOTIDE SEQUENCE</scope>
</reference>
<evidence type="ECO:0000256" key="5">
    <source>
        <dbReference type="ARBA" id="ARBA00023125"/>
    </source>
</evidence>
<keyword evidence="10" id="KW-1185">Reference proteome</keyword>
<evidence type="ECO:0000259" key="8">
    <source>
        <dbReference type="SMART" id="SM00906"/>
    </source>
</evidence>
<keyword evidence="3" id="KW-0862">Zinc</keyword>
<gene>
    <name evidence="9" type="ORF">CCHLO57077_00016453</name>
</gene>
<keyword evidence="7" id="KW-0539">Nucleus</keyword>
<sequence>MPGPLPPDFLSGLDTTPASLPSWDTAQNLLKAYFQWANFSMPLLHKPTFRNQLEFLYNLQPSVDLVNVHTSTEAKLAVFFVFEVFAVALVIMQKREPSKVPTFMADRYHTTALKALIESGLPTSVQGVQALLLIGQYSYHHPTAWATWKTTGAAMRLAVELGLHKDPSSSNDLDALTLDTRRRVFWVAYSMDRSVSFALGMPPCVSDGAITTEFPTVVDDALITSDGITATIEKRFWSKRFCHSLFRYRQLQSEIQSMLYDIPYPAHSCANLDQWQKDMHRRIHKWHDEIPRDDSITPFERETTDTFDISLHRALLLLYHPSRNIPTPSDAAFKAVAQAAATLIGLYRRSFREYRLTLYWQAVENLSFAGTALISSYISSSEVRGFITYQTLTSLVRTCSSVLWGMVEHFPSFKVKLDAFDAVTWKALADLAAESHPTNELETSTMRDSDLDINQCDDSQTATLNGPVPRVQHGHNHWEAVPATDGLRSIATSLSTIGYTPSSQHLLIPSQTVDDIVRDSSFYTAISPAGFDDDIFGMMDWETLSSMSDIFISNQI</sequence>
<evidence type="ECO:0000313" key="9">
    <source>
        <dbReference type="EMBL" id="CAI6088623.1"/>
    </source>
</evidence>
<dbReference type="InterPro" id="IPR052202">
    <property type="entry name" value="Yeast_MetPath_Reg"/>
</dbReference>
<proteinExistence type="predicted"/>
<dbReference type="EMBL" id="CABFNP030000852">
    <property type="protein sequence ID" value="CAI6088623.1"/>
    <property type="molecule type" value="Genomic_DNA"/>
</dbReference>
<keyword evidence="2" id="KW-0479">Metal-binding</keyword>
<evidence type="ECO:0000313" key="10">
    <source>
        <dbReference type="Proteomes" id="UP001160390"/>
    </source>
</evidence>
<keyword evidence="5" id="KW-0238">DNA-binding</keyword>
<name>A0AA35PYB8_9HYPO</name>
<evidence type="ECO:0000256" key="6">
    <source>
        <dbReference type="ARBA" id="ARBA00023163"/>
    </source>
</evidence>
<evidence type="ECO:0000256" key="2">
    <source>
        <dbReference type="ARBA" id="ARBA00022723"/>
    </source>
</evidence>
<feature type="domain" description="Xylanolytic transcriptional activator regulatory" evidence="8">
    <location>
        <begin position="147"/>
        <end position="221"/>
    </location>
</feature>
<dbReference type="PANTHER" id="PTHR47782">
    <property type="entry name" value="ZN(II)2CYS6 TRANSCRIPTION FACTOR (EUROFUNG)-RELATED"/>
    <property type="match status" value="1"/>
</dbReference>
<comment type="subcellular location">
    <subcellularLocation>
        <location evidence="1">Nucleus</location>
    </subcellularLocation>
</comment>
<dbReference type="GO" id="GO:0043565">
    <property type="term" value="F:sequence-specific DNA binding"/>
    <property type="evidence" value="ECO:0007669"/>
    <property type="project" value="TreeGrafter"/>
</dbReference>
<evidence type="ECO:0000256" key="7">
    <source>
        <dbReference type="ARBA" id="ARBA00023242"/>
    </source>
</evidence>
<dbReference type="Pfam" id="PF04082">
    <property type="entry name" value="Fungal_trans"/>
    <property type="match status" value="1"/>
</dbReference>
<keyword evidence="4" id="KW-0805">Transcription regulation</keyword>
<keyword evidence="6" id="KW-0804">Transcription</keyword>
<dbReference type="CDD" id="cd12148">
    <property type="entry name" value="fungal_TF_MHR"/>
    <property type="match status" value="1"/>
</dbReference>
<dbReference type="Proteomes" id="UP001160390">
    <property type="component" value="Unassembled WGS sequence"/>
</dbReference>
<dbReference type="GO" id="GO:0005634">
    <property type="term" value="C:nucleus"/>
    <property type="evidence" value="ECO:0007669"/>
    <property type="project" value="UniProtKB-SubCell"/>
</dbReference>
<accession>A0AA35PYB8</accession>